<dbReference type="Proteomes" id="UP000604083">
    <property type="component" value="Unassembled WGS sequence"/>
</dbReference>
<dbReference type="RefSeq" id="WP_200391965.1">
    <property type="nucleotide sequence ID" value="NZ_JAENIO010000026.1"/>
</dbReference>
<evidence type="ECO:0000313" key="3">
    <source>
        <dbReference type="EMBL" id="MBK1834529.1"/>
    </source>
</evidence>
<dbReference type="Gene3D" id="2.60.120.10">
    <property type="entry name" value="Jelly Rolls"/>
    <property type="match status" value="1"/>
</dbReference>
<name>A0A934VLC2_9BACT</name>
<dbReference type="Pfam" id="PF12973">
    <property type="entry name" value="Cupin_7"/>
    <property type="match status" value="1"/>
</dbReference>
<dbReference type="EMBL" id="JAENIO010000026">
    <property type="protein sequence ID" value="MBK1834529.1"/>
    <property type="molecule type" value="Genomic_DNA"/>
</dbReference>
<keyword evidence="4" id="KW-1185">Reference proteome</keyword>
<comment type="caution">
    <text evidence="3">The sequence shown here is derived from an EMBL/GenBank/DDBJ whole genome shotgun (WGS) entry which is preliminary data.</text>
</comment>
<accession>A0A934VLC2</accession>
<dbReference type="InterPro" id="IPR025979">
    <property type="entry name" value="ChrR-like_cupin_dom"/>
</dbReference>
<dbReference type="SUPFAM" id="SSF51182">
    <property type="entry name" value="RmlC-like cupins"/>
    <property type="match status" value="1"/>
</dbReference>
<dbReference type="AlphaFoldDB" id="A0A934VLC2"/>
<gene>
    <name evidence="3" type="ORF">JIN78_10700</name>
</gene>
<dbReference type="InterPro" id="IPR014710">
    <property type="entry name" value="RmlC-like_jellyroll"/>
</dbReference>
<proteinExistence type="predicted"/>
<sequence length="229" mass="24890">MNPKQDPSPAHEQATELAALSGLHALDSEQAAAMAHCQSCPLGQAFRASWGFDESVAQMTASHYPPVAPSPDLKNKIFAAIGQEIPSPTQPSAQENEEPPEGGYHFIGHDEGEWQSLPGEKIRLKTLSDLPEAAHTTILLEADPGAEFLPHAHEGMEEILLLSGDLTTLGRRLQPGDYLRHEPNTLHAKAVSEHGCRALLITARENHPRRAISAYNELKNLLKGLTQKS</sequence>
<reference evidence="3" key="1">
    <citation type="submission" date="2021-01" db="EMBL/GenBank/DDBJ databases">
        <title>Modified the classification status of verrucomicrobia.</title>
        <authorList>
            <person name="Feng X."/>
        </authorList>
    </citation>
    <scope>NUCLEOTIDE SEQUENCE</scope>
    <source>
        <strain evidence="3">KCTC 12986</strain>
    </source>
</reference>
<evidence type="ECO:0000259" key="2">
    <source>
        <dbReference type="Pfam" id="PF12973"/>
    </source>
</evidence>
<dbReference type="InterPro" id="IPR011051">
    <property type="entry name" value="RmlC_Cupin_sf"/>
</dbReference>
<protein>
    <submittedName>
        <fullName evidence="3">Cupin domain-containing protein</fullName>
    </submittedName>
</protein>
<evidence type="ECO:0000256" key="1">
    <source>
        <dbReference type="SAM" id="MobiDB-lite"/>
    </source>
</evidence>
<feature type="domain" description="ChrR-like cupin" evidence="2">
    <location>
        <begin position="110"/>
        <end position="197"/>
    </location>
</feature>
<feature type="region of interest" description="Disordered" evidence="1">
    <location>
        <begin position="86"/>
        <end position="110"/>
    </location>
</feature>
<evidence type="ECO:0000313" key="4">
    <source>
        <dbReference type="Proteomes" id="UP000604083"/>
    </source>
</evidence>
<organism evidence="3 4">
    <name type="scientific">Roseibacillus ishigakijimensis</name>
    <dbReference type="NCBI Taxonomy" id="454146"/>
    <lineage>
        <taxon>Bacteria</taxon>
        <taxon>Pseudomonadati</taxon>
        <taxon>Verrucomicrobiota</taxon>
        <taxon>Verrucomicrobiia</taxon>
        <taxon>Verrucomicrobiales</taxon>
        <taxon>Verrucomicrobiaceae</taxon>
        <taxon>Roseibacillus</taxon>
    </lineage>
</organism>